<keyword evidence="6 10" id="KW-1133">Transmembrane helix</keyword>
<keyword evidence="9 10" id="KW-0807">Transducer</keyword>
<reference evidence="12" key="1">
    <citation type="journal article" date="2015" name="Proc. Natl. Acad. Sci. U.S.A.">
        <title>Genome sequence of the Asian Tiger mosquito, Aedes albopictus, reveals insights into its biology, genetics, and evolution.</title>
        <authorList>
            <person name="Chen X.G."/>
            <person name="Jiang X."/>
            <person name="Gu J."/>
            <person name="Xu M."/>
            <person name="Wu Y."/>
            <person name="Deng Y."/>
            <person name="Zhang C."/>
            <person name="Bonizzoni M."/>
            <person name="Dermauw W."/>
            <person name="Vontas J."/>
            <person name="Armbruster P."/>
            <person name="Huang X."/>
            <person name="Yang Y."/>
            <person name="Zhang H."/>
            <person name="He W."/>
            <person name="Peng H."/>
            <person name="Liu Y."/>
            <person name="Wu K."/>
            <person name="Chen J."/>
            <person name="Lirakis M."/>
            <person name="Topalis P."/>
            <person name="Van Leeuwen T."/>
            <person name="Hall A.B."/>
            <person name="Jiang X."/>
            <person name="Thorpe C."/>
            <person name="Mueller R.L."/>
            <person name="Sun C."/>
            <person name="Waterhouse R.M."/>
            <person name="Yan G."/>
            <person name="Tu Z.J."/>
            <person name="Fang X."/>
            <person name="James A.A."/>
        </authorList>
    </citation>
    <scope>NUCLEOTIDE SEQUENCE [LARGE SCALE GENOMIC DNA]</scope>
    <source>
        <strain evidence="12">Foshan</strain>
    </source>
</reference>
<evidence type="ECO:0000256" key="7">
    <source>
        <dbReference type="ARBA" id="ARBA00023136"/>
    </source>
</evidence>
<evidence type="ECO:0000313" key="11">
    <source>
        <dbReference type="EnsemblMetazoa" id="AALFPA23_000463.P38054"/>
    </source>
</evidence>
<dbReference type="PANTHER" id="PTHR21137:SF35">
    <property type="entry name" value="ODORANT RECEPTOR 19A-RELATED"/>
    <property type="match status" value="1"/>
</dbReference>
<evidence type="ECO:0000256" key="1">
    <source>
        <dbReference type="ARBA" id="ARBA00004651"/>
    </source>
</evidence>
<evidence type="ECO:0000256" key="3">
    <source>
        <dbReference type="ARBA" id="ARBA00022606"/>
    </source>
</evidence>
<keyword evidence="3 10" id="KW-0716">Sensory transduction</keyword>
<sequence>MFLKKTSQPEPLQVGLKLLKWIGLHSTTSRKRIWRYYFVVGWLLGNIVLPRALLGSGNEGFDSLVRSLAEMDFFSDVCIAVGIFATRLRNFERMVQILGGIFERYETKQCVEEIRGFNRRMDSFAKVYIAYIVMLVILFNIPPIIWNLYMAIFVSAEHRSSYVLLVEVQYFYLDIRRNIVHYLIYYVLCSTATVCSAYQSCIKGTIFLTALQYGAKLFELLHLRIDRLGKVKAGERRRDELRRIIELHKMTLKYTELLEETITFIMINQILNCMAIWCMFTVYLSTNYGPNALNVVVLFVVFIVEMVVYCVSGTRLSENALKVSSAIYHHQWYLEPADMQRDLRFIIQRAQKPCGITAAKFYFVNIERLGIVVQASYSYYLLLTNRF</sequence>
<accession>A0ABM1XKD3</accession>
<feature type="transmembrane region" description="Helical" evidence="10">
    <location>
        <begin position="128"/>
        <end position="152"/>
    </location>
</feature>
<keyword evidence="2" id="KW-1003">Cell membrane</keyword>
<feature type="transmembrane region" description="Helical" evidence="10">
    <location>
        <begin position="262"/>
        <end position="286"/>
    </location>
</feature>
<comment type="subcellular location">
    <subcellularLocation>
        <location evidence="1 10">Cell membrane</location>
        <topology evidence="1 10">Multi-pass membrane protein</topology>
    </subcellularLocation>
</comment>
<feature type="transmembrane region" description="Helical" evidence="10">
    <location>
        <begin position="34"/>
        <end position="53"/>
    </location>
</feature>
<proteinExistence type="inferred from homology"/>
<dbReference type="GeneID" id="109623406"/>
<evidence type="ECO:0000256" key="2">
    <source>
        <dbReference type="ARBA" id="ARBA00022475"/>
    </source>
</evidence>
<comment type="similarity">
    <text evidence="10">Belongs to the insect chemoreceptor superfamily. Heteromeric odorant receptor channel (TC 1.A.69) family.</text>
</comment>
<dbReference type="EnsemblMetazoa" id="AALFPA23_000463.R38054">
    <property type="protein sequence ID" value="AALFPA23_000463.P38054"/>
    <property type="gene ID" value="AALFPA23_000463"/>
</dbReference>
<evidence type="ECO:0000256" key="9">
    <source>
        <dbReference type="ARBA" id="ARBA00023224"/>
    </source>
</evidence>
<keyword evidence="7 10" id="KW-0472">Membrane</keyword>
<feature type="transmembrane region" description="Helical" evidence="10">
    <location>
        <begin position="179"/>
        <end position="198"/>
    </location>
</feature>
<evidence type="ECO:0000256" key="4">
    <source>
        <dbReference type="ARBA" id="ARBA00022692"/>
    </source>
</evidence>
<keyword evidence="12" id="KW-1185">Reference proteome</keyword>
<protein>
    <recommendedName>
        <fullName evidence="10">Odorant receptor</fullName>
    </recommendedName>
</protein>
<name>A0ABM1XKD3_AEDAL</name>
<keyword evidence="4 10" id="KW-0812">Transmembrane</keyword>
<comment type="caution">
    <text evidence="10">Lacks conserved residue(s) required for the propagation of feature annotation.</text>
</comment>
<reference evidence="11" key="2">
    <citation type="submission" date="2025-05" db="UniProtKB">
        <authorList>
            <consortium name="EnsemblMetazoa"/>
        </authorList>
    </citation>
    <scope>IDENTIFICATION</scope>
    <source>
        <strain evidence="11">Foshan</strain>
    </source>
</reference>
<feature type="transmembrane region" description="Helical" evidence="10">
    <location>
        <begin position="292"/>
        <end position="312"/>
    </location>
</feature>
<evidence type="ECO:0000313" key="12">
    <source>
        <dbReference type="Proteomes" id="UP000069940"/>
    </source>
</evidence>
<dbReference type="RefSeq" id="XP_062705297.1">
    <property type="nucleotide sequence ID" value="XM_062849313.1"/>
</dbReference>
<evidence type="ECO:0000256" key="8">
    <source>
        <dbReference type="ARBA" id="ARBA00023170"/>
    </source>
</evidence>
<evidence type="ECO:0000256" key="5">
    <source>
        <dbReference type="ARBA" id="ARBA00022725"/>
    </source>
</evidence>
<dbReference type="PANTHER" id="PTHR21137">
    <property type="entry name" value="ODORANT RECEPTOR"/>
    <property type="match status" value="1"/>
</dbReference>
<keyword evidence="5 10" id="KW-0552">Olfaction</keyword>
<dbReference type="Proteomes" id="UP000069940">
    <property type="component" value="Unassembled WGS sequence"/>
</dbReference>
<keyword evidence="8 10" id="KW-0675">Receptor</keyword>
<dbReference type="InterPro" id="IPR004117">
    <property type="entry name" value="7tm6_olfct_rcpt"/>
</dbReference>
<dbReference type="Pfam" id="PF02949">
    <property type="entry name" value="7tm_6"/>
    <property type="match status" value="1"/>
</dbReference>
<evidence type="ECO:0000256" key="6">
    <source>
        <dbReference type="ARBA" id="ARBA00022989"/>
    </source>
</evidence>
<evidence type="ECO:0000256" key="10">
    <source>
        <dbReference type="RuleBase" id="RU351113"/>
    </source>
</evidence>
<organism evidence="11 12">
    <name type="scientific">Aedes albopictus</name>
    <name type="common">Asian tiger mosquito</name>
    <name type="synonym">Stegomyia albopicta</name>
    <dbReference type="NCBI Taxonomy" id="7160"/>
    <lineage>
        <taxon>Eukaryota</taxon>
        <taxon>Metazoa</taxon>
        <taxon>Ecdysozoa</taxon>
        <taxon>Arthropoda</taxon>
        <taxon>Hexapoda</taxon>
        <taxon>Insecta</taxon>
        <taxon>Pterygota</taxon>
        <taxon>Neoptera</taxon>
        <taxon>Endopterygota</taxon>
        <taxon>Diptera</taxon>
        <taxon>Nematocera</taxon>
        <taxon>Culicoidea</taxon>
        <taxon>Culicidae</taxon>
        <taxon>Culicinae</taxon>
        <taxon>Aedini</taxon>
        <taxon>Aedes</taxon>
        <taxon>Stegomyia</taxon>
    </lineage>
</organism>